<dbReference type="SMART" id="SM00252">
    <property type="entry name" value="SH2"/>
    <property type="match status" value="1"/>
</dbReference>
<evidence type="ECO:0000256" key="1">
    <source>
        <dbReference type="ARBA" id="ARBA00013064"/>
    </source>
</evidence>
<keyword evidence="10" id="KW-1185">Reference proteome</keyword>
<dbReference type="SUPFAM" id="SSF55550">
    <property type="entry name" value="SH2 domain"/>
    <property type="match status" value="1"/>
</dbReference>
<dbReference type="Pfam" id="PF00017">
    <property type="entry name" value="SH2"/>
    <property type="match status" value="1"/>
</dbReference>
<proteinExistence type="predicted"/>
<dbReference type="EMBL" id="OU963895">
    <property type="protein sequence ID" value="CAH0402063.1"/>
    <property type="molecule type" value="Genomic_DNA"/>
</dbReference>
<evidence type="ECO:0000259" key="8">
    <source>
        <dbReference type="PROSITE" id="PS50056"/>
    </source>
</evidence>
<evidence type="ECO:0000256" key="2">
    <source>
        <dbReference type="ARBA" id="ARBA00022801"/>
    </source>
</evidence>
<dbReference type="Pfam" id="PF00102">
    <property type="entry name" value="Y_phosphatase"/>
    <property type="match status" value="2"/>
</dbReference>
<dbReference type="InterPro" id="IPR036860">
    <property type="entry name" value="SH2_dom_sf"/>
</dbReference>
<dbReference type="InterPro" id="IPR029021">
    <property type="entry name" value="Prot-tyrosine_phosphatase-like"/>
</dbReference>
<sequence>MSKDGSRFSRLGVLAPAALSACMDASVLAVPAAGAIVSTVLKELSKAFMLKKWFHGIMSAKEAESLIMEKGKNGSFLVRESQAHPGEFVLSVRVRGRVCHVMIRKQHNKYDVGSGEQFDDLVGLIEHFRSYPMIETSGDVLRLLQPVSGTRLRTYDLEKKLNEMQEIDGSQKMDNKAGFDSEFFTLKMLEERHVFTTIEGQKPENVNKNRYRNILPYDQTRVILRQRDKEESDYINANYIRTSRLYDSSSSVQSSNESLNSVHSLVLRSESKKIAPLVTKSLSDDALREVKKSIKMDKINGNIVSDVVKDKIYIAAQGCLSNTKDDFWRMIWQEDVRIIVMITNEMEKGKKKCERYWPHVTQEERSRGLVVRTVSETYYEDYFLRELDVTYQDCCRTVYQYQFTAWPDHGTPAEPDGVLNFIYDINRRNTQIKLDKNPPEQNVVCVHCSAGVGRTGTFIVLDMLIDKIKTSGFNCDIDVHEAVKVVRAQRGGMVQNKEQYRFLYLALQQYVENNNLMLRKKVYTSDA</sequence>
<evidence type="ECO:0000259" key="6">
    <source>
        <dbReference type="PROSITE" id="PS50001"/>
    </source>
</evidence>
<dbReference type="PANTHER" id="PTHR46257">
    <property type="entry name" value="TYROSINE-PROTEIN PHOSPHATASE CORKSCREW"/>
    <property type="match status" value="1"/>
</dbReference>
<dbReference type="Proteomes" id="UP001153292">
    <property type="component" value="Chromosome 2"/>
</dbReference>
<evidence type="ECO:0000256" key="4">
    <source>
        <dbReference type="ARBA" id="ARBA00022999"/>
    </source>
</evidence>
<evidence type="ECO:0000259" key="7">
    <source>
        <dbReference type="PROSITE" id="PS50055"/>
    </source>
</evidence>
<dbReference type="SMART" id="SM00194">
    <property type="entry name" value="PTPc"/>
    <property type="match status" value="1"/>
</dbReference>
<dbReference type="InterPro" id="IPR003595">
    <property type="entry name" value="Tyr_Pase_cat"/>
</dbReference>
<dbReference type="CDD" id="cd09931">
    <property type="entry name" value="SH2_C-SH2_SHP_like"/>
    <property type="match status" value="1"/>
</dbReference>
<evidence type="ECO:0000256" key="5">
    <source>
        <dbReference type="PROSITE-ProRule" id="PRU00191"/>
    </source>
</evidence>
<dbReference type="Gene3D" id="3.30.505.10">
    <property type="entry name" value="SH2 domain"/>
    <property type="match status" value="1"/>
</dbReference>
<dbReference type="PRINTS" id="PR00700">
    <property type="entry name" value="PRTYPHPHTASE"/>
</dbReference>
<dbReference type="PROSITE" id="PS50055">
    <property type="entry name" value="TYR_PHOSPHATASE_PTP"/>
    <property type="match status" value="1"/>
</dbReference>
<dbReference type="SMART" id="SM00404">
    <property type="entry name" value="PTPc_motif"/>
    <property type="match status" value="1"/>
</dbReference>
<dbReference type="PROSITE" id="PS50001">
    <property type="entry name" value="SH2"/>
    <property type="match status" value="1"/>
</dbReference>
<reference evidence="9" key="1">
    <citation type="submission" date="2021-12" db="EMBL/GenBank/DDBJ databases">
        <authorList>
            <person name="King R."/>
        </authorList>
    </citation>
    <scope>NUCLEOTIDE SEQUENCE</scope>
</reference>
<gene>
    <name evidence="9" type="ORF">CHILSU_LOCUS5300</name>
</gene>
<accession>A0ABN8B3Q3</accession>
<dbReference type="InterPro" id="IPR000242">
    <property type="entry name" value="PTP_cat"/>
</dbReference>
<dbReference type="PROSITE" id="PS50056">
    <property type="entry name" value="TYR_PHOSPHATASE_2"/>
    <property type="match status" value="1"/>
</dbReference>
<dbReference type="InterPro" id="IPR000980">
    <property type="entry name" value="SH2"/>
</dbReference>
<evidence type="ECO:0000256" key="3">
    <source>
        <dbReference type="ARBA" id="ARBA00022912"/>
    </source>
</evidence>
<dbReference type="PANTHER" id="PTHR46257:SF3">
    <property type="entry name" value="TYROSINE-PROTEIN PHOSPHATASE CORKSCREW"/>
    <property type="match status" value="1"/>
</dbReference>
<feature type="domain" description="Tyrosine specific protein phosphatases" evidence="8">
    <location>
        <begin position="419"/>
        <end position="501"/>
    </location>
</feature>
<dbReference type="PROSITE" id="PS51257">
    <property type="entry name" value="PROKAR_LIPOPROTEIN"/>
    <property type="match status" value="1"/>
</dbReference>
<evidence type="ECO:0000313" key="10">
    <source>
        <dbReference type="Proteomes" id="UP001153292"/>
    </source>
</evidence>
<keyword evidence="4 5" id="KW-0727">SH2 domain</keyword>
<dbReference type="EC" id="3.1.3.48" evidence="1"/>
<dbReference type="InterPro" id="IPR052123">
    <property type="entry name" value="Non-rcpt_Tyr_Phosphatase"/>
</dbReference>
<dbReference type="PROSITE" id="PS00383">
    <property type="entry name" value="TYR_PHOSPHATASE_1"/>
    <property type="match status" value="1"/>
</dbReference>
<feature type="domain" description="Tyrosine-protein phosphatase" evidence="7">
    <location>
        <begin position="179"/>
        <end position="510"/>
    </location>
</feature>
<dbReference type="SUPFAM" id="SSF52799">
    <property type="entry name" value="(Phosphotyrosine protein) phosphatases II"/>
    <property type="match status" value="1"/>
</dbReference>
<dbReference type="InterPro" id="IPR000387">
    <property type="entry name" value="Tyr_Pase_dom"/>
</dbReference>
<evidence type="ECO:0000313" key="9">
    <source>
        <dbReference type="EMBL" id="CAH0402063.1"/>
    </source>
</evidence>
<dbReference type="Gene3D" id="3.90.190.10">
    <property type="entry name" value="Protein tyrosine phosphatase superfamily"/>
    <property type="match status" value="2"/>
</dbReference>
<dbReference type="InterPro" id="IPR016130">
    <property type="entry name" value="Tyr_Pase_AS"/>
</dbReference>
<protein>
    <recommendedName>
        <fullName evidence="1">protein-tyrosine-phosphatase</fullName>
        <ecNumber evidence="1">3.1.3.48</ecNumber>
    </recommendedName>
</protein>
<keyword evidence="3" id="KW-0904">Protein phosphatase</keyword>
<dbReference type="PRINTS" id="PR00401">
    <property type="entry name" value="SH2DOMAIN"/>
</dbReference>
<name>A0ABN8B3Q3_CHISP</name>
<feature type="domain" description="SH2" evidence="6">
    <location>
        <begin position="53"/>
        <end position="147"/>
    </location>
</feature>
<keyword evidence="2" id="KW-0378">Hydrolase</keyword>
<organism evidence="9 10">
    <name type="scientific">Chilo suppressalis</name>
    <name type="common">Asiatic rice borer moth</name>
    <dbReference type="NCBI Taxonomy" id="168631"/>
    <lineage>
        <taxon>Eukaryota</taxon>
        <taxon>Metazoa</taxon>
        <taxon>Ecdysozoa</taxon>
        <taxon>Arthropoda</taxon>
        <taxon>Hexapoda</taxon>
        <taxon>Insecta</taxon>
        <taxon>Pterygota</taxon>
        <taxon>Neoptera</taxon>
        <taxon>Endopterygota</taxon>
        <taxon>Lepidoptera</taxon>
        <taxon>Glossata</taxon>
        <taxon>Ditrysia</taxon>
        <taxon>Pyraloidea</taxon>
        <taxon>Crambidae</taxon>
        <taxon>Crambinae</taxon>
        <taxon>Chilo</taxon>
    </lineage>
</organism>